<proteinExistence type="predicted"/>
<reference evidence="14" key="1">
    <citation type="submission" date="2016-04" db="EMBL/GenBank/DDBJ databases">
        <title>Cephalotus genome sequencing.</title>
        <authorList>
            <person name="Fukushima K."/>
            <person name="Hasebe M."/>
            <person name="Fang X."/>
        </authorList>
    </citation>
    <scope>NUCLEOTIDE SEQUENCE [LARGE SCALE GENOMIC DNA]</scope>
    <source>
        <strain evidence="14">cv. St1</strain>
    </source>
</reference>
<dbReference type="PANTHER" id="PTHR13301">
    <property type="entry name" value="X-BOX TRANSCRIPTION FACTOR-RELATED"/>
    <property type="match status" value="1"/>
</dbReference>
<feature type="binding site" evidence="10">
    <location>
        <position position="291"/>
    </location>
    <ligand>
        <name>Mn(2+)</name>
        <dbReference type="ChEBI" id="CHEBI:29035"/>
    </ligand>
</feature>
<feature type="transmembrane region" description="Helical" evidence="12">
    <location>
        <begin position="21"/>
        <end position="39"/>
    </location>
</feature>
<feature type="transmembrane region" description="Helical" evidence="12">
    <location>
        <begin position="720"/>
        <end position="740"/>
    </location>
</feature>
<evidence type="ECO:0000256" key="3">
    <source>
        <dbReference type="ARBA" id="ARBA00022679"/>
    </source>
</evidence>
<organism evidence="13 14">
    <name type="scientific">Cephalotus follicularis</name>
    <name type="common">Albany pitcher plant</name>
    <dbReference type="NCBI Taxonomy" id="3775"/>
    <lineage>
        <taxon>Eukaryota</taxon>
        <taxon>Viridiplantae</taxon>
        <taxon>Streptophyta</taxon>
        <taxon>Embryophyta</taxon>
        <taxon>Tracheophyta</taxon>
        <taxon>Spermatophyta</taxon>
        <taxon>Magnoliopsida</taxon>
        <taxon>eudicotyledons</taxon>
        <taxon>Gunneridae</taxon>
        <taxon>Pentapetalae</taxon>
        <taxon>rosids</taxon>
        <taxon>fabids</taxon>
        <taxon>Oxalidales</taxon>
        <taxon>Cephalotaceae</taxon>
        <taxon>Cephalotus</taxon>
    </lineage>
</organism>
<feature type="active site" evidence="8">
    <location>
        <position position="459"/>
    </location>
</feature>
<dbReference type="OrthoDB" id="72851at2759"/>
<dbReference type="FunCoup" id="A0A1Q3D4S0">
    <property type="interactions" value="289"/>
</dbReference>
<feature type="transmembrane region" description="Helical" evidence="12">
    <location>
        <begin position="694"/>
        <end position="714"/>
    </location>
</feature>
<evidence type="ECO:0000313" key="13">
    <source>
        <dbReference type="EMBL" id="GAV87497.1"/>
    </source>
</evidence>
<dbReference type="GO" id="GO:0030244">
    <property type="term" value="P:cellulose biosynthetic process"/>
    <property type="evidence" value="ECO:0007669"/>
    <property type="project" value="InterPro"/>
</dbReference>
<feature type="transmembrane region" description="Helical" evidence="12">
    <location>
        <begin position="602"/>
        <end position="621"/>
    </location>
</feature>
<keyword evidence="2" id="KW-0328">Glycosyltransferase</keyword>
<feature type="binding site" evidence="9">
    <location>
        <position position="133"/>
    </location>
    <ligand>
        <name>UDP-alpha-D-glucose</name>
        <dbReference type="ChEBI" id="CHEBI:58885"/>
    </ligand>
</feature>
<keyword evidence="5 12" id="KW-1133">Transmembrane helix</keyword>
<feature type="coiled-coil region" evidence="11">
    <location>
        <begin position="182"/>
        <end position="209"/>
    </location>
</feature>
<keyword evidence="6 12" id="KW-0472">Membrane</keyword>
<feature type="active site" evidence="8">
    <location>
        <position position="133"/>
    </location>
</feature>
<comment type="subcellular location">
    <subcellularLocation>
        <location evidence="1">Endomembrane system</location>
        <topology evidence="1">Multi-pass membrane protein</topology>
    </subcellularLocation>
</comment>
<dbReference type="Gene3D" id="3.90.550.10">
    <property type="entry name" value="Spore Coat Polysaccharide Biosynthesis Protein SpsA, Chain A"/>
    <property type="match status" value="1"/>
</dbReference>
<evidence type="ECO:0000256" key="8">
    <source>
        <dbReference type="PIRSR" id="PIRSR605150-1"/>
    </source>
</evidence>
<feature type="binding site" evidence="10">
    <location>
        <position position="267"/>
    </location>
    <ligand>
        <name>Mn(2+)</name>
        <dbReference type="ChEBI" id="CHEBI:29035"/>
    </ligand>
</feature>
<dbReference type="InParanoid" id="A0A1Q3D4S0"/>
<evidence type="ECO:0000256" key="12">
    <source>
        <dbReference type="SAM" id="Phobius"/>
    </source>
</evidence>
<evidence type="ECO:0000256" key="10">
    <source>
        <dbReference type="PIRSR" id="PIRSR605150-3"/>
    </source>
</evidence>
<evidence type="ECO:0000256" key="5">
    <source>
        <dbReference type="ARBA" id="ARBA00022989"/>
    </source>
</evidence>
<sequence>MAKPTYPLFEKFAPKNTIQRCLDTTILFLLLSLLVYRLLNLSSHGFTWLLAFLCESWFTFDWVLLLNAKWNPLIYRTYPERLVEMVPELPPVDLFVTTADPILEPPMLTINTVISLLAADYPAEKLACYISDDGCSPLTFYSLNEASKFAKLWLPFCKKYNIQVRAPFRYFSGEDISLATNSFEFQQESANMKNEYEQLSRKIEAAAHKNVPCELKGEFAVFSNTERNNHPTVLKVIWDNQENLSNGLPYLVYISREKRPKHPHHFKAGAMNVLTRVSGVMTNAPFMLNVDCDMYMNNPQIILHAMCLMLGSRNENDCGFVQCPQRFYNIRKDDTWGSIQQVMEEHVVPGVGDIQGPLFVGSGCFHRRRVIYDLGPEGERNKATKLTSINADEDLITKFGKSNELIKSASDALKGRTYYPFDLLTSIEAAHHVAGCNYESGTCWGTKVGWTYGRTTNEDFITSLTIHSKGWRSTRLSPEPPAFLGCAPSGGLAVIVQLKKWYTGMLEIFFSRNNPIFATVTARLQFRQCLIYIFFLKGGLNSIPLLCYSALPAYCIIVNSSFMPKVHEPAIYMLVALSAIFQLYTLSLYLQTGFSIRVWGNSQRVGILIFSGQLHGLLRFITNFIGLSEQVFEVTKKEQPASSDGDDVDVGRFTFNDSPIFVPGTTILLVQLVALALSFLGLQPLADDGNRSGLPEILCSVTVVLFSGPFLKGLYERGKYGIPMSTICKSASLAFLFVYLSRCISMS</sequence>
<evidence type="ECO:0000256" key="9">
    <source>
        <dbReference type="PIRSR" id="PIRSR605150-2"/>
    </source>
</evidence>
<dbReference type="STRING" id="3775.A0A1Q3D4S0"/>
<dbReference type="EMBL" id="BDDD01004342">
    <property type="protein sequence ID" value="GAV87497.1"/>
    <property type="molecule type" value="Genomic_DNA"/>
</dbReference>
<evidence type="ECO:0000256" key="2">
    <source>
        <dbReference type="ARBA" id="ARBA00022676"/>
    </source>
</evidence>
<feature type="transmembrane region" description="Helical" evidence="12">
    <location>
        <begin position="45"/>
        <end position="66"/>
    </location>
</feature>
<evidence type="ECO:0000256" key="4">
    <source>
        <dbReference type="ARBA" id="ARBA00022692"/>
    </source>
</evidence>
<evidence type="ECO:0000313" key="14">
    <source>
        <dbReference type="Proteomes" id="UP000187406"/>
    </source>
</evidence>
<feature type="binding site" evidence="9">
    <location>
        <position position="104"/>
    </location>
    <ligand>
        <name>UDP-alpha-D-glucose</name>
        <dbReference type="ChEBI" id="CHEBI:58885"/>
    </ligand>
</feature>
<dbReference type="InterPro" id="IPR029044">
    <property type="entry name" value="Nucleotide-diphossugar_trans"/>
</dbReference>
<name>A0A1Q3D4S0_CEPFO</name>
<comment type="caution">
    <text evidence="13">The sequence shown here is derived from an EMBL/GenBank/DDBJ whole genome shotgun (WGS) entry which is preliminary data.</text>
</comment>
<gene>
    <name evidence="13" type="ORF">CFOL_v3_30923</name>
</gene>
<keyword evidence="11" id="KW-0175">Coiled coil</keyword>
<feature type="transmembrane region" description="Helical" evidence="12">
    <location>
        <begin position="571"/>
        <end position="590"/>
    </location>
</feature>
<protein>
    <submittedName>
        <fullName evidence="13">Cellulose_synt domain-containing protein</fullName>
    </submittedName>
</protein>
<dbReference type="Proteomes" id="UP000187406">
    <property type="component" value="Unassembled WGS sequence"/>
</dbReference>
<evidence type="ECO:0000256" key="7">
    <source>
        <dbReference type="ARBA" id="ARBA00023316"/>
    </source>
</evidence>
<dbReference type="GO" id="GO:0016760">
    <property type="term" value="F:cellulose synthase (UDP-forming) activity"/>
    <property type="evidence" value="ECO:0007669"/>
    <property type="project" value="InterPro"/>
</dbReference>
<dbReference type="SUPFAM" id="SSF53448">
    <property type="entry name" value="Nucleotide-diphospho-sugar transferases"/>
    <property type="match status" value="1"/>
</dbReference>
<dbReference type="GO" id="GO:0016020">
    <property type="term" value="C:membrane"/>
    <property type="evidence" value="ECO:0007669"/>
    <property type="project" value="InterPro"/>
</dbReference>
<feature type="transmembrane region" description="Helical" evidence="12">
    <location>
        <begin position="660"/>
        <end position="682"/>
    </location>
</feature>
<feature type="transmembrane region" description="Helical" evidence="12">
    <location>
        <begin position="529"/>
        <end position="551"/>
    </location>
</feature>
<dbReference type="InterPro" id="IPR005150">
    <property type="entry name" value="Cellulose_synth"/>
</dbReference>
<evidence type="ECO:0000256" key="6">
    <source>
        <dbReference type="ARBA" id="ARBA00023136"/>
    </source>
</evidence>
<keyword evidence="7" id="KW-0961">Cell wall biogenesis/degradation</keyword>
<keyword evidence="14" id="KW-1185">Reference proteome</keyword>
<accession>A0A1Q3D4S0</accession>
<keyword evidence="3" id="KW-0808">Transferase</keyword>
<dbReference type="AlphaFoldDB" id="A0A1Q3D4S0"/>
<dbReference type="Pfam" id="PF03552">
    <property type="entry name" value="Cellulose_synt"/>
    <property type="match status" value="2"/>
</dbReference>
<evidence type="ECO:0000256" key="1">
    <source>
        <dbReference type="ARBA" id="ARBA00004127"/>
    </source>
</evidence>
<evidence type="ECO:0000256" key="11">
    <source>
        <dbReference type="SAM" id="Coils"/>
    </source>
</evidence>
<keyword evidence="4 12" id="KW-0812">Transmembrane</keyword>
<dbReference type="GO" id="GO:0012505">
    <property type="term" value="C:endomembrane system"/>
    <property type="evidence" value="ECO:0007669"/>
    <property type="project" value="UniProtKB-SubCell"/>
</dbReference>
<dbReference type="GO" id="GO:0071555">
    <property type="term" value="P:cell wall organization"/>
    <property type="evidence" value="ECO:0007669"/>
    <property type="project" value="UniProtKB-KW"/>
</dbReference>